<sequence length="355" mass="39000">MRSFLCYLSPWLWVQTATALIITSVSDNGGDIEVGREVRVEWRNAIGRVNASLVSIVQNTVAQSVLLIDTDIISPFLWAPTENFTGGQYFFQLRDESGESPATSSPFSVKSEGAITTEHSLPPSLTDLTLHDVLTSSTPSASAIFIAGSYFDKDARIAVGVGVSVVGLAMLGVVGYCLHRKRNRDKRGRITSQGEKTLPIAPRFQSATMHPMALTSADEERKMFQSSSREAMALTSSDEERELESPKKNGSPAKKRSLMSPKDSGPARSPMSRRQTYSLENIALMGMHELDTPVLKRRPSELDGRMIYPSGSPEVDSKAETKKFTGTRRAATTRDQLGSEHWTFLRDSSATDFVE</sequence>
<feature type="chain" id="PRO_5002174661" evidence="3">
    <location>
        <begin position="20"/>
        <end position="355"/>
    </location>
</feature>
<dbReference type="AlphaFoldDB" id="A0A0C3H0N2"/>
<evidence type="ECO:0000256" key="3">
    <source>
        <dbReference type="SAM" id="SignalP"/>
    </source>
</evidence>
<keyword evidence="3" id="KW-0732">Signal</keyword>
<organism evidence="4 5">
    <name type="scientific">Oidiodendron maius (strain Zn)</name>
    <dbReference type="NCBI Taxonomy" id="913774"/>
    <lineage>
        <taxon>Eukaryota</taxon>
        <taxon>Fungi</taxon>
        <taxon>Dikarya</taxon>
        <taxon>Ascomycota</taxon>
        <taxon>Pezizomycotina</taxon>
        <taxon>Leotiomycetes</taxon>
        <taxon>Leotiomycetes incertae sedis</taxon>
        <taxon>Myxotrichaceae</taxon>
        <taxon>Oidiodendron</taxon>
    </lineage>
</organism>
<dbReference type="Proteomes" id="UP000054321">
    <property type="component" value="Unassembled WGS sequence"/>
</dbReference>
<proteinExistence type="predicted"/>
<evidence type="ECO:0000256" key="2">
    <source>
        <dbReference type="SAM" id="Phobius"/>
    </source>
</evidence>
<name>A0A0C3H0N2_OIDMZ</name>
<reference evidence="4 5" key="1">
    <citation type="submission" date="2014-04" db="EMBL/GenBank/DDBJ databases">
        <authorList>
            <consortium name="DOE Joint Genome Institute"/>
            <person name="Kuo A."/>
            <person name="Martino E."/>
            <person name="Perotto S."/>
            <person name="Kohler A."/>
            <person name="Nagy L.G."/>
            <person name="Floudas D."/>
            <person name="Copeland A."/>
            <person name="Barry K.W."/>
            <person name="Cichocki N."/>
            <person name="Veneault-Fourrey C."/>
            <person name="LaButti K."/>
            <person name="Lindquist E.A."/>
            <person name="Lipzen A."/>
            <person name="Lundell T."/>
            <person name="Morin E."/>
            <person name="Murat C."/>
            <person name="Sun H."/>
            <person name="Tunlid A."/>
            <person name="Henrissat B."/>
            <person name="Grigoriev I.V."/>
            <person name="Hibbett D.S."/>
            <person name="Martin F."/>
            <person name="Nordberg H.P."/>
            <person name="Cantor M.N."/>
            <person name="Hua S.X."/>
        </authorList>
    </citation>
    <scope>NUCLEOTIDE SEQUENCE [LARGE SCALE GENOMIC DNA]</scope>
    <source>
        <strain evidence="4 5">Zn</strain>
    </source>
</reference>
<protein>
    <submittedName>
        <fullName evidence="4">Uncharacterized protein</fullName>
    </submittedName>
</protein>
<feature type="region of interest" description="Disordered" evidence="1">
    <location>
        <begin position="185"/>
        <end position="274"/>
    </location>
</feature>
<keyword evidence="5" id="KW-1185">Reference proteome</keyword>
<dbReference type="EMBL" id="KN832875">
    <property type="protein sequence ID" value="KIN01751.1"/>
    <property type="molecule type" value="Genomic_DNA"/>
</dbReference>
<keyword evidence="2" id="KW-0472">Membrane</keyword>
<dbReference type="InParanoid" id="A0A0C3H0N2"/>
<evidence type="ECO:0000256" key="1">
    <source>
        <dbReference type="SAM" id="MobiDB-lite"/>
    </source>
</evidence>
<reference evidence="5" key="2">
    <citation type="submission" date="2015-01" db="EMBL/GenBank/DDBJ databases">
        <title>Evolutionary Origins and Diversification of the Mycorrhizal Mutualists.</title>
        <authorList>
            <consortium name="DOE Joint Genome Institute"/>
            <consortium name="Mycorrhizal Genomics Consortium"/>
            <person name="Kohler A."/>
            <person name="Kuo A."/>
            <person name="Nagy L.G."/>
            <person name="Floudas D."/>
            <person name="Copeland A."/>
            <person name="Barry K.W."/>
            <person name="Cichocki N."/>
            <person name="Veneault-Fourrey C."/>
            <person name="LaButti K."/>
            <person name="Lindquist E.A."/>
            <person name="Lipzen A."/>
            <person name="Lundell T."/>
            <person name="Morin E."/>
            <person name="Murat C."/>
            <person name="Riley R."/>
            <person name="Ohm R."/>
            <person name="Sun H."/>
            <person name="Tunlid A."/>
            <person name="Henrissat B."/>
            <person name="Grigoriev I.V."/>
            <person name="Hibbett D.S."/>
            <person name="Martin F."/>
        </authorList>
    </citation>
    <scope>NUCLEOTIDE SEQUENCE [LARGE SCALE GENOMIC DNA]</scope>
    <source>
        <strain evidence="5">Zn</strain>
    </source>
</reference>
<feature type="signal peptide" evidence="3">
    <location>
        <begin position="1"/>
        <end position="19"/>
    </location>
</feature>
<feature type="transmembrane region" description="Helical" evidence="2">
    <location>
        <begin position="157"/>
        <end position="179"/>
    </location>
</feature>
<evidence type="ECO:0000313" key="4">
    <source>
        <dbReference type="EMBL" id="KIN01751.1"/>
    </source>
</evidence>
<keyword evidence="2" id="KW-0812">Transmembrane</keyword>
<dbReference type="HOGENOM" id="CLU_780968_0_0_1"/>
<feature type="region of interest" description="Disordered" evidence="1">
    <location>
        <begin position="304"/>
        <end position="335"/>
    </location>
</feature>
<accession>A0A0C3H0N2</accession>
<gene>
    <name evidence="4" type="ORF">OIDMADRAFT_179066</name>
</gene>
<keyword evidence="2" id="KW-1133">Transmembrane helix</keyword>
<evidence type="ECO:0000313" key="5">
    <source>
        <dbReference type="Proteomes" id="UP000054321"/>
    </source>
</evidence>